<evidence type="ECO:0000313" key="4">
    <source>
        <dbReference type="Proteomes" id="UP000504610"/>
    </source>
</evidence>
<sequence length="639" mass="71375">MGGLCSRSSSVNNAPGGSFTHVNEEDDPCPLMMVNEEAHPSESFSFPNLTMSASVGSHPQNIKDGIPQLPRVLSHKSRSTKSRQAVSSLLGRAGTMGLGKAVDVLDTLGSSMTNLNHSGGGFSSATTTKGNKISILSLEVASTIVKGANLMHSLSKQSIAYLKELVLLSQGVHNLVSKDMDQLLRIAAADKSEELRIFSGEVVCLGNHCKDHQYHNLDHFFDRLGSEFTPQQHLKQEAESIMHQLMTFVHFTAELYHELHSLDRFEQDYQRKIQEEANPNTAQRGVGDTVAILRSELKSQKKHVTNLKKKSLWSRILEEVMEKLVDVVHFLHLEIHESFGCADLDKPANDPPIINHEKLGYTGLALHYANIITQIDTLVSRSSTMPSSTRYALYQGLPPSIKSALRSRIQSFQVKEEVSVPQIKAEMEKTLQWLVPVATNTTKAHHGFGWVGEWASSGSEANQRPVGQTILRIDTLHHADKEKAESYMLDLVVWLHHLVTQVRATTGFGLRSPVKSPIRSPNQKAIQLSSGSHKPNMGSPLQSMEDKEMLRDVSKRRKMPGISKSQEFQTVAKSRLCKHQRVRKSSSHLPVTGEMMNSKKDTFSIRRPSFVPIIDFDIDRMKALDVIDRVDTIRRFYLY</sequence>
<dbReference type="GeneID" id="108820184"/>
<dbReference type="Proteomes" id="UP000504610">
    <property type="component" value="Chromosome 8"/>
</dbReference>
<proteinExistence type="predicted"/>
<dbReference type="GO" id="GO:0045927">
    <property type="term" value="P:positive regulation of growth"/>
    <property type="evidence" value="ECO:0007669"/>
    <property type="project" value="InterPro"/>
</dbReference>
<dbReference type="PANTHER" id="PTHR31730">
    <property type="entry name" value="OS01G0873900 PROTEIN"/>
    <property type="match status" value="1"/>
</dbReference>
<feature type="compositionally biased region" description="Polar residues" evidence="1">
    <location>
        <begin position="42"/>
        <end position="60"/>
    </location>
</feature>
<evidence type="ECO:0000259" key="2">
    <source>
        <dbReference type="Pfam" id="PF05003"/>
    </source>
</evidence>
<dbReference type="KEGG" id="rsz:108820184"/>
<dbReference type="InterPro" id="IPR021864">
    <property type="entry name" value="DUF3475"/>
</dbReference>
<feature type="domain" description="DUF3475" evidence="3">
    <location>
        <begin position="135"/>
        <end position="191"/>
    </location>
</feature>
<feature type="region of interest" description="Disordered" evidence="1">
    <location>
        <begin position="42"/>
        <end position="84"/>
    </location>
</feature>
<feature type="region of interest" description="Disordered" evidence="1">
    <location>
        <begin position="1"/>
        <end position="24"/>
    </location>
</feature>
<feature type="compositionally biased region" description="Polar residues" evidence="1">
    <location>
        <begin position="1"/>
        <end position="15"/>
    </location>
</feature>
<dbReference type="PANTHER" id="PTHR31730:SF32">
    <property type="entry name" value="PROTEIN PSK SIMULATOR 1"/>
    <property type="match status" value="1"/>
</dbReference>
<dbReference type="Pfam" id="PF05003">
    <property type="entry name" value="DUF668"/>
    <property type="match status" value="1"/>
</dbReference>
<evidence type="ECO:0000256" key="1">
    <source>
        <dbReference type="SAM" id="MobiDB-lite"/>
    </source>
</evidence>
<dbReference type="InterPro" id="IPR045021">
    <property type="entry name" value="PSI1/2/3"/>
</dbReference>
<feature type="compositionally biased region" description="Polar residues" evidence="1">
    <location>
        <begin position="519"/>
        <end position="533"/>
    </location>
</feature>
<dbReference type="Pfam" id="PF11961">
    <property type="entry name" value="DUF3475"/>
    <property type="match status" value="1"/>
</dbReference>
<evidence type="ECO:0000313" key="5">
    <source>
        <dbReference type="RefSeq" id="XP_056848886.1"/>
    </source>
</evidence>
<evidence type="ECO:0000259" key="3">
    <source>
        <dbReference type="Pfam" id="PF11961"/>
    </source>
</evidence>
<gene>
    <name evidence="5" type="primary">LOC108820184</name>
</gene>
<protein>
    <submittedName>
        <fullName evidence="5">Protein PSK SIMULATOR 1-like</fullName>
    </submittedName>
</protein>
<dbReference type="OrthoDB" id="2020544at2759"/>
<organism evidence="4 5">
    <name type="scientific">Raphanus sativus</name>
    <name type="common">Radish</name>
    <name type="synonym">Raphanus raphanistrum var. sativus</name>
    <dbReference type="NCBI Taxonomy" id="3726"/>
    <lineage>
        <taxon>Eukaryota</taxon>
        <taxon>Viridiplantae</taxon>
        <taxon>Streptophyta</taxon>
        <taxon>Embryophyta</taxon>
        <taxon>Tracheophyta</taxon>
        <taxon>Spermatophyta</taxon>
        <taxon>Magnoliopsida</taxon>
        <taxon>eudicotyledons</taxon>
        <taxon>Gunneridae</taxon>
        <taxon>Pentapetalae</taxon>
        <taxon>rosids</taxon>
        <taxon>malvids</taxon>
        <taxon>Brassicales</taxon>
        <taxon>Brassicaceae</taxon>
        <taxon>Brassiceae</taxon>
        <taxon>Raphanus</taxon>
    </lineage>
</organism>
<feature type="region of interest" description="Disordered" evidence="1">
    <location>
        <begin position="513"/>
        <end position="545"/>
    </location>
</feature>
<reference evidence="4" key="1">
    <citation type="journal article" date="2019" name="Database">
        <title>The radish genome database (RadishGD): an integrated information resource for radish genomics.</title>
        <authorList>
            <person name="Yu H.J."/>
            <person name="Baek S."/>
            <person name="Lee Y.J."/>
            <person name="Cho A."/>
            <person name="Mun J.H."/>
        </authorList>
    </citation>
    <scope>NUCLEOTIDE SEQUENCE [LARGE SCALE GENOMIC DNA]</scope>
    <source>
        <strain evidence="4">cv. WK10039</strain>
    </source>
</reference>
<keyword evidence="4" id="KW-1185">Reference proteome</keyword>
<name>A0A9W3CBP8_RAPSA</name>
<accession>A0A9W3CBP8</accession>
<feature type="domain" description="DUF668" evidence="2">
    <location>
        <begin position="359"/>
        <end position="443"/>
    </location>
</feature>
<dbReference type="RefSeq" id="XP_056848886.1">
    <property type="nucleotide sequence ID" value="XM_056992906.1"/>
</dbReference>
<reference evidence="5" key="2">
    <citation type="submission" date="2025-08" db="UniProtKB">
        <authorList>
            <consortium name="RefSeq"/>
        </authorList>
    </citation>
    <scope>IDENTIFICATION</scope>
    <source>
        <tissue evidence="5">Leaf</tissue>
    </source>
</reference>
<dbReference type="InterPro" id="IPR007700">
    <property type="entry name" value="DUF668"/>
</dbReference>
<dbReference type="AlphaFoldDB" id="A0A9W3CBP8"/>